<evidence type="ECO:0000256" key="2">
    <source>
        <dbReference type="ARBA" id="ARBA00022741"/>
    </source>
</evidence>
<proteinExistence type="predicted"/>
<dbReference type="CDD" id="cd00009">
    <property type="entry name" value="AAA"/>
    <property type="match status" value="1"/>
</dbReference>
<dbReference type="AlphaFoldDB" id="A0A1G5FAV3"/>
<keyword evidence="8" id="KW-1185">Reference proteome</keyword>
<sequence length="901" mass="102457">MKKIDQVYDALVQLEKKFNRGISAYEVSQVLKNDRANVSRYLNILYIENKILKAEGRPVLYSSLKKDEVITVVQDTKNSVDEITLRQQSLQIPIQQAKAAILYPPRGLHTLILGETGVGKSMFAELMYQFAIEAKVIDTEAPFIRFNCADYADNPQLVMAQVFGVKKGAYTGADKDKEGLLKKADGGILFLDEVHRLSPQGQEMLFTYIDTGVFRSLGETEKTIQVEVQIIAATTEDPQSHLLNTFTRRIPMIITLPPLREKSLAERYYLIEYFIKKESKRIGKSVYVNRNSLISLLLYDCPNNIGQLGSDIQLSCAKAFVNYKSNKEEYILITQSDLPQHVKKGMMRINELRDEIDQLVNTKCDILRFNFREDVAPNITSKPSDNEDFYDAIEKKLEDLKKSGIEAEEINQIINIDIESHFQKYLGNLHEDIRIQEISKIVDVEVLETVEEILRLAQNKLERKYDKKIYYGLALHIHGFIERVKKGVKIYHPKLNLIRVEYPDEFLVAMESVKIIDKKFHVQTPLDEIGYLTLFFTSNPLDIDGDEKIKVGILVIMHGNTTASSMVDVCNTLVGAHHAAALDMPLSMKPLDMYELAKKQIVKLDRGRGVLLLVDMGSLTNFGDMVYEETGIIVKTIDMVSTPIAVDACRKAVLGRDINEIYESFKDIGCMNKGFVKKIKMTNKNIIITACFTGEGASERLKSIIEEKLSNNYNIEIIPLNILNRKGFKASINQYKENHKILAIVSTVDIHVNDIPFISAAEMIAGDGMKYLEDIVKEEENYVKIGKSLKNHLKYIDGEKIIDEIRHTISDIESLLNLKIRDEAVIGIILHVSFLLDKLKGGGKETTFEGLIHYKDQFNREMIIVKNCCISLENKYKIDIGENELAYICNMMISNNENEAL</sequence>
<dbReference type="SUPFAM" id="SSF52540">
    <property type="entry name" value="P-loop containing nucleoside triphosphate hydrolases"/>
    <property type="match status" value="1"/>
</dbReference>
<dbReference type="GO" id="GO:0006355">
    <property type="term" value="P:regulation of DNA-templated transcription"/>
    <property type="evidence" value="ECO:0007669"/>
    <property type="project" value="InterPro"/>
</dbReference>
<gene>
    <name evidence="7" type="ORF">SAMN03080606_01359</name>
</gene>
<dbReference type="Pfam" id="PF00874">
    <property type="entry name" value="PRD"/>
    <property type="match status" value="2"/>
</dbReference>
<evidence type="ECO:0000313" key="8">
    <source>
        <dbReference type="Proteomes" id="UP000198636"/>
    </source>
</evidence>
<dbReference type="InterPro" id="IPR036662">
    <property type="entry name" value="PTS_EIIA_man-typ_sf"/>
</dbReference>
<feature type="domain" description="PTS EIIA type-4" evidence="5">
    <location>
        <begin position="550"/>
        <end position="687"/>
    </location>
</feature>
<accession>A0A1G5FAV3</accession>
<evidence type="ECO:0000259" key="5">
    <source>
        <dbReference type="PROSITE" id="PS51096"/>
    </source>
</evidence>
<dbReference type="Gene3D" id="1.10.1790.10">
    <property type="entry name" value="PRD domain"/>
    <property type="match status" value="2"/>
</dbReference>
<dbReference type="PROSITE" id="PS50045">
    <property type="entry name" value="SIGMA54_INTERACT_4"/>
    <property type="match status" value="1"/>
</dbReference>
<dbReference type="RefSeq" id="WP_091541487.1">
    <property type="nucleotide sequence ID" value="NZ_FMUS01000007.1"/>
</dbReference>
<dbReference type="Gene3D" id="3.40.50.510">
    <property type="entry name" value="Phosphotransferase system, mannose-type IIA component"/>
    <property type="match status" value="1"/>
</dbReference>
<dbReference type="GO" id="GO:0016740">
    <property type="term" value="F:transferase activity"/>
    <property type="evidence" value="ECO:0007669"/>
    <property type="project" value="UniProtKB-KW"/>
</dbReference>
<dbReference type="PANTHER" id="PTHR32071:SF38">
    <property type="entry name" value="PSP OPERON TRANSCRIPTIONAL ACTIVATOR"/>
    <property type="match status" value="1"/>
</dbReference>
<dbReference type="InterPro" id="IPR003593">
    <property type="entry name" value="AAA+_ATPase"/>
</dbReference>
<dbReference type="Pfam" id="PF00158">
    <property type="entry name" value="Sigma54_activat"/>
    <property type="match status" value="1"/>
</dbReference>
<dbReference type="Proteomes" id="UP000198636">
    <property type="component" value="Unassembled WGS sequence"/>
</dbReference>
<dbReference type="InterPro" id="IPR004701">
    <property type="entry name" value="PTS_EIIA_man-typ"/>
</dbReference>
<dbReference type="GO" id="GO:0009401">
    <property type="term" value="P:phosphoenolpyruvate-dependent sugar phosphotransferase system"/>
    <property type="evidence" value="ECO:0007669"/>
    <property type="project" value="InterPro"/>
</dbReference>
<evidence type="ECO:0000313" key="7">
    <source>
        <dbReference type="EMBL" id="SCY36343.1"/>
    </source>
</evidence>
<feature type="domain" description="PRD" evidence="6">
    <location>
        <begin position="796"/>
        <end position="901"/>
    </location>
</feature>
<protein>
    <submittedName>
        <fullName evidence="7">Sigma 54 modulation protein</fullName>
    </submittedName>
</protein>
<evidence type="ECO:0000259" key="4">
    <source>
        <dbReference type="PROSITE" id="PS50045"/>
    </source>
</evidence>
<dbReference type="PROSITE" id="PS51372">
    <property type="entry name" value="PRD_2"/>
    <property type="match status" value="2"/>
</dbReference>
<dbReference type="InterPro" id="IPR027417">
    <property type="entry name" value="P-loop_NTPase"/>
</dbReference>
<dbReference type="STRING" id="1120976.SAMN03080606_01359"/>
<keyword evidence="2" id="KW-0547">Nucleotide-binding</keyword>
<dbReference type="PROSITE" id="PS51096">
    <property type="entry name" value="PTS_EIIA_TYPE_4"/>
    <property type="match status" value="1"/>
</dbReference>
<dbReference type="SMART" id="SM00382">
    <property type="entry name" value="AAA"/>
    <property type="match status" value="1"/>
</dbReference>
<dbReference type="Gene3D" id="3.40.50.300">
    <property type="entry name" value="P-loop containing nucleotide triphosphate hydrolases"/>
    <property type="match status" value="1"/>
</dbReference>
<dbReference type="GO" id="GO:0016020">
    <property type="term" value="C:membrane"/>
    <property type="evidence" value="ECO:0007669"/>
    <property type="project" value="InterPro"/>
</dbReference>
<reference evidence="7 8" key="1">
    <citation type="submission" date="2016-10" db="EMBL/GenBank/DDBJ databases">
        <authorList>
            <person name="de Groot N.N."/>
        </authorList>
    </citation>
    <scope>NUCLEOTIDE SEQUENCE [LARGE SCALE GENOMIC DNA]</scope>
    <source>
        <strain evidence="7 8">DSM 18978</strain>
    </source>
</reference>
<keyword evidence="3" id="KW-0067">ATP-binding</keyword>
<evidence type="ECO:0000259" key="6">
    <source>
        <dbReference type="PROSITE" id="PS51372"/>
    </source>
</evidence>
<feature type="domain" description="Sigma-54 factor interaction" evidence="4">
    <location>
        <begin position="83"/>
        <end position="317"/>
    </location>
</feature>
<dbReference type="InterPro" id="IPR025943">
    <property type="entry name" value="Sigma_54_int_dom_ATP-bd_2"/>
</dbReference>
<evidence type="ECO:0000256" key="3">
    <source>
        <dbReference type="ARBA" id="ARBA00022840"/>
    </source>
</evidence>
<dbReference type="InterPro" id="IPR036634">
    <property type="entry name" value="PRD_sf"/>
</dbReference>
<keyword evidence="1" id="KW-0808">Transferase</keyword>
<dbReference type="EMBL" id="FMUS01000007">
    <property type="protein sequence ID" value="SCY36343.1"/>
    <property type="molecule type" value="Genomic_DNA"/>
</dbReference>
<dbReference type="PANTHER" id="PTHR32071">
    <property type="entry name" value="TRANSCRIPTIONAL REGULATORY PROTEIN"/>
    <property type="match status" value="1"/>
</dbReference>
<dbReference type="InterPro" id="IPR002078">
    <property type="entry name" value="Sigma_54_int"/>
</dbReference>
<dbReference type="PROSITE" id="PS00676">
    <property type="entry name" value="SIGMA54_INTERACT_2"/>
    <property type="match status" value="1"/>
</dbReference>
<dbReference type="OrthoDB" id="9765164at2"/>
<feature type="domain" description="PRD" evidence="6">
    <location>
        <begin position="441"/>
        <end position="546"/>
    </location>
</feature>
<dbReference type="SUPFAM" id="SSF53062">
    <property type="entry name" value="PTS system fructose IIA component-like"/>
    <property type="match status" value="1"/>
</dbReference>
<name>A0A1G5FAV3_9FIRM</name>
<dbReference type="InterPro" id="IPR011608">
    <property type="entry name" value="PRD"/>
</dbReference>
<dbReference type="SUPFAM" id="SSF63520">
    <property type="entry name" value="PTS-regulatory domain, PRD"/>
    <property type="match status" value="2"/>
</dbReference>
<dbReference type="GO" id="GO:0005524">
    <property type="term" value="F:ATP binding"/>
    <property type="evidence" value="ECO:0007669"/>
    <property type="project" value="UniProtKB-KW"/>
</dbReference>
<evidence type="ECO:0000256" key="1">
    <source>
        <dbReference type="ARBA" id="ARBA00022679"/>
    </source>
</evidence>
<dbReference type="Pfam" id="PF03610">
    <property type="entry name" value="EIIA-man"/>
    <property type="match status" value="1"/>
</dbReference>
<organism evidence="7 8">
    <name type="scientific">Alkaliphilus peptidifermentans DSM 18978</name>
    <dbReference type="NCBI Taxonomy" id="1120976"/>
    <lineage>
        <taxon>Bacteria</taxon>
        <taxon>Bacillati</taxon>
        <taxon>Bacillota</taxon>
        <taxon>Clostridia</taxon>
        <taxon>Peptostreptococcales</taxon>
        <taxon>Natronincolaceae</taxon>
        <taxon>Alkaliphilus</taxon>
    </lineage>
</organism>